<dbReference type="AlphaFoldDB" id="A0A250L659"/>
<organism evidence="1">
    <name type="scientific">Burkholderia contaminans</name>
    <dbReference type="NCBI Taxonomy" id="488447"/>
    <lineage>
        <taxon>Bacteria</taxon>
        <taxon>Pseudomonadati</taxon>
        <taxon>Pseudomonadota</taxon>
        <taxon>Betaproteobacteria</taxon>
        <taxon>Burkholderiales</taxon>
        <taxon>Burkholderiaceae</taxon>
        <taxon>Burkholderia</taxon>
        <taxon>Burkholderia cepacia complex</taxon>
    </lineage>
</organism>
<name>A0A250L659_9BURK</name>
<protein>
    <submittedName>
        <fullName evidence="1">Uncharacterized protein</fullName>
    </submittedName>
</protein>
<reference evidence="1" key="1">
    <citation type="journal article" date="2016" name="Biosci. Biotechnol. Biochem.">
        <title>Bioconversion of AHX to AOH by resting cells of Burkholderia contaminans CH-1.</title>
        <authorList>
            <person name="Choi J.H."/>
            <person name="Kikuchi A."/>
            <person name="Pumkaeo P."/>
            <person name="Hirai H."/>
            <person name="Tokuyama S."/>
            <person name="Kawagishi H."/>
        </authorList>
    </citation>
    <scope>NUCLEOTIDE SEQUENCE</scope>
    <source>
        <strain evidence="1">CH-1</strain>
    </source>
</reference>
<accession>A0A250L659</accession>
<gene>
    <name evidence="1" type="ORF">BCCH1_24770</name>
</gene>
<proteinExistence type="predicted"/>
<reference evidence="1" key="2">
    <citation type="journal article" date="2017" name="Genome Announc.">
        <title>High-Quality Draft Genome Sequence of Burkholderia contaminans CH-1, a Gram-Negative Bacterium That Metabolizes 2-Azahypoxanthine, a Plant Growth-Regulating Compound.</title>
        <authorList>
            <person name="Choi J.-H."/>
            <person name="Sugiura H."/>
            <person name="Moriuchi R."/>
            <person name="Kawagishi H."/>
            <person name="Dohra H."/>
        </authorList>
    </citation>
    <scope>NUCLEOTIDE SEQUENCE</scope>
    <source>
        <strain evidence="1">CH-1</strain>
    </source>
</reference>
<dbReference type="EMBL" id="AP018357">
    <property type="protein sequence ID" value="BBA40052.1"/>
    <property type="molecule type" value="Genomic_DNA"/>
</dbReference>
<sequence length="46" mass="5191">MRCGAGGESRRYWVAEVIEEDIYTRGAMHVRGAKRLAEAKCFTDVT</sequence>
<evidence type="ECO:0000313" key="1">
    <source>
        <dbReference type="EMBL" id="BBA40052.1"/>
    </source>
</evidence>